<dbReference type="STRING" id="197461.A3843_18070"/>
<dbReference type="GO" id="GO:0016791">
    <property type="term" value="F:phosphatase activity"/>
    <property type="evidence" value="ECO:0007669"/>
    <property type="project" value="TreeGrafter"/>
</dbReference>
<dbReference type="SMART" id="SM00855">
    <property type="entry name" value="PGAM"/>
    <property type="match status" value="1"/>
</dbReference>
<dbReference type="AlphaFoldDB" id="A0A1U7JCT5"/>
<feature type="active site" description="Tele-phosphohistidine intermediate" evidence="1">
    <location>
        <position position="20"/>
    </location>
</feature>
<evidence type="ECO:0000256" key="2">
    <source>
        <dbReference type="PIRSR" id="PIRSR613078-2"/>
    </source>
</evidence>
<sequence>MEQPTRLAHLAPSPIIFIRHGQTDWNAEGRMQGQQDIPINETGREQAQRNGRELKSLLAQEDWKAIDFQFLSSPMARTRETMELVRAELGLEPTDYGLDDRLKEITFGSMEGKTIPEIKAVNPELAEARKADKWGFVPPEGESYKMLSARIEGWLMTRSRPMVIVSHGGVLRVLRGMLMGFDASEIPSLDVPQDQFWIWRSLDESWV</sequence>
<dbReference type="SUPFAM" id="SSF53254">
    <property type="entry name" value="Phosphoglycerate mutase-like"/>
    <property type="match status" value="1"/>
</dbReference>
<evidence type="ECO:0000313" key="3">
    <source>
        <dbReference type="EMBL" id="OKL42566.1"/>
    </source>
</evidence>
<evidence type="ECO:0000313" key="4">
    <source>
        <dbReference type="Proteomes" id="UP000185783"/>
    </source>
</evidence>
<comment type="caution">
    <text evidence="3">The sequence shown here is derived from an EMBL/GenBank/DDBJ whole genome shotgun (WGS) entry which is preliminary data.</text>
</comment>
<dbReference type="PANTHER" id="PTHR48100:SF59">
    <property type="entry name" value="ADENOSYLCOBALAMIN_ALPHA-RIBAZOLE PHOSPHATASE"/>
    <property type="match status" value="1"/>
</dbReference>
<feature type="binding site" evidence="2">
    <location>
        <begin position="19"/>
        <end position="26"/>
    </location>
    <ligand>
        <name>substrate</name>
    </ligand>
</feature>
<dbReference type="InterPro" id="IPR013078">
    <property type="entry name" value="His_Pase_superF_clade-1"/>
</dbReference>
<dbReference type="Pfam" id="PF00300">
    <property type="entry name" value="His_Phos_1"/>
    <property type="match status" value="1"/>
</dbReference>
<dbReference type="EMBL" id="LVVZ01000041">
    <property type="protein sequence ID" value="OKL42566.1"/>
    <property type="molecule type" value="Genomic_DNA"/>
</dbReference>
<dbReference type="InterPro" id="IPR050275">
    <property type="entry name" value="PGM_Phosphatase"/>
</dbReference>
<dbReference type="GO" id="GO:0005737">
    <property type="term" value="C:cytoplasm"/>
    <property type="evidence" value="ECO:0007669"/>
    <property type="project" value="TreeGrafter"/>
</dbReference>
<feature type="binding site" evidence="2">
    <location>
        <position position="77"/>
    </location>
    <ligand>
        <name>substrate</name>
    </ligand>
</feature>
<dbReference type="PANTHER" id="PTHR48100">
    <property type="entry name" value="BROAD-SPECIFICITY PHOSPHATASE YOR283W-RELATED"/>
    <property type="match status" value="1"/>
</dbReference>
<organism evidence="3 4">
    <name type="scientific">Pseudovibrio exalbescens</name>
    <dbReference type="NCBI Taxonomy" id="197461"/>
    <lineage>
        <taxon>Bacteria</taxon>
        <taxon>Pseudomonadati</taxon>
        <taxon>Pseudomonadota</taxon>
        <taxon>Alphaproteobacteria</taxon>
        <taxon>Hyphomicrobiales</taxon>
        <taxon>Stappiaceae</taxon>
        <taxon>Pseudovibrio</taxon>
    </lineage>
</organism>
<dbReference type="CDD" id="cd07067">
    <property type="entry name" value="HP_PGM_like"/>
    <property type="match status" value="1"/>
</dbReference>
<accession>A0A1U7JCT5</accession>
<dbReference type="PIRSF" id="PIRSF000709">
    <property type="entry name" value="6PFK_2-Ptase"/>
    <property type="match status" value="1"/>
</dbReference>
<keyword evidence="4" id="KW-1185">Reference proteome</keyword>
<dbReference type="InterPro" id="IPR029033">
    <property type="entry name" value="His_PPase_superfam"/>
</dbReference>
<gene>
    <name evidence="3" type="ORF">A3843_18070</name>
</gene>
<name>A0A1U7JCT5_9HYPH</name>
<dbReference type="Gene3D" id="3.40.50.1240">
    <property type="entry name" value="Phosphoglycerate mutase-like"/>
    <property type="match status" value="1"/>
</dbReference>
<protein>
    <submittedName>
        <fullName evidence="3">Phosphoglycerate mutase</fullName>
    </submittedName>
</protein>
<feature type="active site" description="Proton donor/acceptor" evidence="1">
    <location>
        <position position="104"/>
    </location>
</feature>
<reference evidence="3 4" key="1">
    <citation type="submission" date="2016-03" db="EMBL/GenBank/DDBJ databases">
        <title>Genome sequence of Nesiotobacter sp. nov., a moderately halophilic alphaproteobacterium isolated from the Yellow Sea, China.</title>
        <authorList>
            <person name="Zhang G."/>
            <person name="Zhang R."/>
        </authorList>
    </citation>
    <scope>NUCLEOTIDE SEQUENCE [LARGE SCALE GENOMIC DNA]</scope>
    <source>
        <strain evidence="3 4">WB1-6</strain>
    </source>
</reference>
<dbReference type="RefSeq" id="WP_028482599.1">
    <property type="nucleotide sequence ID" value="NZ_LVVZ01000041.1"/>
</dbReference>
<dbReference type="Proteomes" id="UP000185783">
    <property type="component" value="Unassembled WGS sequence"/>
</dbReference>
<proteinExistence type="predicted"/>
<evidence type="ECO:0000256" key="1">
    <source>
        <dbReference type="PIRSR" id="PIRSR613078-1"/>
    </source>
</evidence>